<evidence type="ECO:0000313" key="2">
    <source>
        <dbReference type="EMBL" id="MFC4604469.1"/>
    </source>
</evidence>
<proteinExistence type="predicted"/>
<gene>
    <name evidence="2" type="ORF">ACFO6S_12305</name>
</gene>
<keyword evidence="3" id="KW-1185">Reference proteome</keyword>
<dbReference type="EMBL" id="JBHSFO010000005">
    <property type="protein sequence ID" value="MFC4604469.1"/>
    <property type="molecule type" value="Genomic_DNA"/>
</dbReference>
<dbReference type="Proteomes" id="UP001595914">
    <property type="component" value="Unassembled WGS sequence"/>
</dbReference>
<feature type="region of interest" description="Disordered" evidence="1">
    <location>
        <begin position="1"/>
        <end position="36"/>
    </location>
</feature>
<organism evidence="2 3">
    <name type="scientific">Rhodococcus kronopolitis</name>
    <dbReference type="NCBI Taxonomy" id="1460226"/>
    <lineage>
        <taxon>Bacteria</taxon>
        <taxon>Bacillati</taxon>
        <taxon>Actinomycetota</taxon>
        <taxon>Actinomycetes</taxon>
        <taxon>Mycobacteriales</taxon>
        <taxon>Nocardiaceae</taxon>
        <taxon>Rhodococcus</taxon>
    </lineage>
</organism>
<reference evidence="3" key="1">
    <citation type="journal article" date="2019" name="Int. J. Syst. Evol. Microbiol.">
        <title>The Global Catalogue of Microorganisms (GCM) 10K type strain sequencing project: providing services to taxonomists for standard genome sequencing and annotation.</title>
        <authorList>
            <consortium name="The Broad Institute Genomics Platform"/>
            <consortium name="The Broad Institute Genome Sequencing Center for Infectious Disease"/>
            <person name="Wu L."/>
            <person name="Ma J."/>
        </authorList>
    </citation>
    <scope>NUCLEOTIDE SEQUENCE [LARGE SCALE GENOMIC DNA]</scope>
    <source>
        <strain evidence="3">CCUG 54520</strain>
    </source>
</reference>
<evidence type="ECO:0000313" key="3">
    <source>
        <dbReference type="Proteomes" id="UP001595914"/>
    </source>
</evidence>
<sequence>MTAKVVAEDDLPARSPASTSIRSEHPAAGARGPGVSLVTTMTAPNIDKAIGNWMMVP</sequence>
<name>A0ABV9FW19_9NOCA</name>
<evidence type="ECO:0000256" key="1">
    <source>
        <dbReference type="SAM" id="MobiDB-lite"/>
    </source>
</evidence>
<dbReference type="RefSeq" id="WP_378417300.1">
    <property type="nucleotide sequence ID" value="NZ_JBHSFO010000005.1"/>
</dbReference>
<comment type="caution">
    <text evidence="2">The sequence shown here is derived from an EMBL/GenBank/DDBJ whole genome shotgun (WGS) entry which is preliminary data.</text>
</comment>
<accession>A0ABV9FW19</accession>
<protein>
    <submittedName>
        <fullName evidence="2">Uncharacterized protein</fullName>
    </submittedName>
</protein>